<sequence>MDSSLLDPPSFSQQIRSNKRKRPETTDADFPSSMPQSSINPLSHSPGVVAQFAIAGLSETDENPSQRIRDFPHRDISSNEAFSIEAESDEDPETEGDEAARLKSKKSTSRKRDGHFDILLQSIHYFLDRGEIAKASRAYGLILQLRPSGLPIDIRHHDLWAIGAEILMREGVEPSQQDDGSHENQLQPTKRWGRAANMSKVKAYFDTLIQQHPYDYKTPKVVSALDFWNALFSCEIYNTHTEHMLALDRLESEIDEESRRESFGNDESIASDETDSVEARKLHKKDELRVQTLSIMKDITKRMDVLMQDMPYSRNQHYLRLHAMASFYIADLVIPISPVSQYQAEEVQKARLMEQQSARNYLERIITYGGELDKAAWKALNPSGDVEGDTSIPLYSSLPIRGL</sequence>
<dbReference type="EMBL" id="JAAOAQ010000150">
    <property type="protein sequence ID" value="KAF5564374.1"/>
    <property type="molecule type" value="Genomic_DNA"/>
</dbReference>
<protein>
    <submittedName>
        <fullName evidence="2">Uncharacterized protein</fullName>
    </submittedName>
</protein>
<keyword evidence="3" id="KW-1185">Reference proteome</keyword>
<dbReference type="GO" id="GO:0017025">
    <property type="term" value="F:TBP-class protein binding"/>
    <property type="evidence" value="ECO:0007669"/>
    <property type="project" value="TreeGrafter"/>
</dbReference>
<dbReference type="AlphaFoldDB" id="A0A8H5JYM5"/>
<dbReference type="PANTHER" id="PTHR28244">
    <property type="entry name" value="RNA POLYMERASE I-SPECIFIC TRANSCRIPTION INITIATION FACTOR RRN11"/>
    <property type="match status" value="1"/>
</dbReference>
<feature type="compositionally biased region" description="Acidic residues" evidence="1">
    <location>
        <begin position="86"/>
        <end position="97"/>
    </location>
</feature>
<dbReference type="GO" id="GO:0001164">
    <property type="term" value="F:RNA polymerase I core promoter sequence-specific DNA binding"/>
    <property type="evidence" value="ECO:0007669"/>
    <property type="project" value="TreeGrafter"/>
</dbReference>
<evidence type="ECO:0000313" key="2">
    <source>
        <dbReference type="EMBL" id="KAF5564374.1"/>
    </source>
</evidence>
<feature type="region of interest" description="Disordered" evidence="1">
    <location>
        <begin position="1"/>
        <end position="108"/>
    </location>
</feature>
<evidence type="ECO:0000313" key="3">
    <source>
        <dbReference type="Proteomes" id="UP000582016"/>
    </source>
</evidence>
<feature type="compositionally biased region" description="Basic and acidic residues" evidence="1">
    <location>
        <begin position="67"/>
        <end position="77"/>
    </location>
</feature>
<dbReference type="PANTHER" id="PTHR28244:SF1">
    <property type="entry name" value="RNA POLYMERASE I-SPECIFIC TRANSCRIPTION INITIATION FACTOR RRN11"/>
    <property type="match status" value="1"/>
</dbReference>
<comment type="caution">
    <text evidence="2">The sequence shown here is derived from an EMBL/GenBank/DDBJ whole genome shotgun (WGS) entry which is preliminary data.</text>
</comment>
<dbReference type="OrthoDB" id="2159786at2759"/>
<proteinExistence type="predicted"/>
<dbReference type="GO" id="GO:0042790">
    <property type="term" value="P:nucleolar large rRNA transcription by RNA polymerase I"/>
    <property type="evidence" value="ECO:0007669"/>
    <property type="project" value="TreeGrafter"/>
</dbReference>
<reference evidence="2 3" key="1">
    <citation type="submission" date="2020-05" db="EMBL/GenBank/DDBJ databases">
        <title>Identification and distribution of gene clusters putatively required for synthesis of sphingolipid metabolism inhibitors in phylogenetically diverse species of the filamentous fungus Fusarium.</title>
        <authorList>
            <person name="Kim H.-S."/>
            <person name="Busman M."/>
            <person name="Brown D.W."/>
            <person name="Divon H."/>
            <person name="Uhlig S."/>
            <person name="Proctor R.H."/>
        </authorList>
    </citation>
    <scope>NUCLEOTIDE SEQUENCE [LARGE SCALE GENOMIC DNA]</scope>
    <source>
        <strain evidence="2 3">NRRL 13617</strain>
    </source>
</reference>
<gene>
    <name evidence="2" type="ORF">FPHYL_4755</name>
</gene>
<organism evidence="2 3">
    <name type="scientific">Fusarium phyllophilum</name>
    <dbReference type="NCBI Taxonomy" id="47803"/>
    <lineage>
        <taxon>Eukaryota</taxon>
        <taxon>Fungi</taxon>
        <taxon>Dikarya</taxon>
        <taxon>Ascomycota</taxon>
        <taxon>Pezizomycotina</taxon>
        <taxon>Sordariomycetes</taxon>
        <taxon>Hypocreomycetidae</taxon>
        <taxon>Hypocreales</taxon>
        <taxon>Nectriaceae</taxon>
        <taxon>Fusarium</taxon>
        <taxon>Fusarium fujikuroi species complex</taxon>
    </lineage>
</organism>
<dbReference type="Proteomes" id="UP000582016">
    <property type="component" value="Unassembled WGS sequence"/>
</dbReference>
<feature type="region of interest" description="Disordered" evidence="1">
    <location>
        <begin position="257"/>
        <end position="280"/>
    </location>
</feature>
<feature type="compositionally biased region" description="Polar residues" evidence="1">
    <location>
        <begin position="33"/>
        <end position="43"/>
    </location>
</feature>
<name>A0A8H5JYM5_9HYPO</name>
<dbReference type="InterPro" id="IPR053029">
    <property type="entry name" value="RNA_pol_I-specific_init_factor"/>
</dbReference>
<evidence type="ECO:0000256" key="1">
    <source>
        <dbReference type="SAM" id="MobiDB-lite"/>
    </source>
</evidence>
<accession>A0A8H5JYM5</accession>
<dbReference type="GO" id="GO:0070860">
    <property type="term" value="C:RNA polymerase I core factor complex"/>
    <property type="evidence" value="ECO:0007669"/>
    <property type="project" value="TreeGrafter"/>
</dbReference>